<protein>
    <submittedName>
        <fullName evidence="2">Uncharacterized protein</fullName>
    </submittedName>
</protein>
<dbReference type="Proteomes" id="UP000308652">
    <property type="component" value="Unassembled WGS sequence"/>
</dbReference>
<dbReference type="AlphaFoldDB" id="A0A5C3M175"/>
<dbReference type="EMBL" id="ML213601">
    <property type="protein sequence ID" value="TFK38902.1"/>
    <property type="molecule type" value="Genomic_DNA"/>
</dbReference>
<organism evidence="2 3">
    <name type="scientific">Crucibulum laeve</name>
    <dbReference type="NCBI Taxonomy" id="68775"/>
    <lineage>
        <taxon>Eukaryota</taxon>
        <taxon>Fungi</taxon>
        <taxon>Dikarya</taxon>
        <taxon>Basidiomycota</taxon>
        <taxon>Agaricomycotina</taxon>
        <taxon>Agaricomycetes</taxon>
        <taxon>Agaricomycetidae</taxon>
        <taxon>Agaricales</taxon>
        <taxon>Agaricineae</taxon>
        <taxon>Nidulariaceae</taxon>
        <taxon>Crucibulum</taxon>
    </lineage>
</organism>
<gene>
    <name evidence="2" type="ORF">BDQ12DRAFT_682685</name>
</gene>
<sequence>MLSVRYGLKSLVWTLMLICSESTSEKVKPPCKSLSVNQYISPPSSCASQILRVGTTCSAGPGFWNPDHGLKVPAQLCGYAWRGFKHSGYWNSE</sequence>
<evidence type="ECO:0000313" key="2">
    <source>
        <dbReference type="EMBL" id="TFK38902.1"/>
    </source>
</evidence>
<proteinExistence type="predicted"/>
<feature type="signal peptide" evidence="1">
    <location>
        <begin position="1"/>
        <end position="24"/>
    </location>
</feature>
<keyword evidence="3" id="KW-1185">Reference proteome</keyword>
<feature type="chain" id="PRO_5022929931" evidence="1">
    <location>
        <begin position="25"/>
        <end position="93"/>
    </location>
</feature>
<name>A0A5C3M175_9AGAR</name>
<reference evidence="2 3" key="1">
    <citation type="journal article" date="2019" name="Nat. Ecol. Evol.">
        <title>Megaphylogeny resolves global patterns of mushroom evolution.</title>
        <authorList>
            <person name="Varga T."/>
            <person name="Krizsan K."/>
            <person name="Foldi C."/>
            <person name="Dima B."/>
            <person name="Sanchez-Garcia M."/>
            <person name="Sanchez-Ramirez S."/>
            <person name="Szollosi G.J."/>
            <person name="Szarkandi J.G."/>
            <person name="Papp V."/>
            <person name="Albert L."/>
            <person name="Andreopoulos W."/>
            <person name="Angelini C."/>
            <person name="Antonin V."/>
            <person name="Barry K.W."/>
            <person name="Bougher N.L."/>
            <person name="Buchanan P."/>
            <person name="Buyck B."/>
            <person name="Bense V."/>
            <person name="Catcheside P."/>
            <person name="Chovatia M."/>
            <person name="Cooper J."/>
            <person name="Damon W."/>
            <person name="Desjardin D."/>
            <person name="Finy P."/>
            <person name="Geml J."/>
            <person name="Haridas S."/>
            <person name="Hughes K."/>
            <person name="Justo A."/>
            <person name="Karasinski D."/>
            <person name="Kautmanova I."/>
            <person name="Kiss B."/>
            <person name="Kocsube S."/>
            <person name="Kotiranta H."/>
            <person name="LaButti K.M."/>
            <person name="Lechner B.E."/>
            <person name="Liimatainen K."/>
            <person name="Lipzen A."/>
            <person name="Lukacs Z."/>
            <person name="Mihaltcheva S."/>
            <person name="Morgado L.N."/>
            <person name="Niskanen T."/>
            <person name="Noordeloos M.E."/>
            <person name="Ohm R.A."/>
            <person name="Ortiz-Santana B."/>
            <person name="Ovrebo C."/>
            <person name="Racz N."/>
            <person name="Riley R."/>
            <person name="Savchenko A."/>
            <person name="Shiryaev A."/>
            <person name="Soop K."/>
            <person name="Spirin V."/>
            <person name="Szebenyi C."/>
            <person name="Tomsovsky M."/>
            <person name="Tulloss R.E."/>
            <person name="Uehling J."/>
            <person name="Grigoriev I.V."/>
            <person name="Vagvolgyi C."/>
            <person name="Papp T."/>
            <person name="Martin F.M."/>
            <person name="Miettinen O."/>
            <person name="Hibbett D.S."/>
            <person name="Nagy L.G."/>
        </authorList>
    </citation>
    <scope>NUCLEOTIDE SEQUENCE [LARGE SCALE GENOMIC DNA]</scope>
    <source>
        <strain evidence="2 3">CBS 166.37</strain>
    </source>
</reference>
<evidence type="ECO:0000313" key="3">
    <source>
        <dbReference type="Proteomes" id="UP000308652"/>
    </source>
</evidence>
<keyword evidence="1" id="KW-0732">Signal</keyword>
<evidence type="ECO:0000256" key="1">
    <source>
        <dbReference type="SAM" id="SignalP"/>
    </source>
</evidence>
<accession>A0A5C3M175</accession>